<name>A0ABS1D076_9PROT</name>
<dbReference type="PANTHER" id="PTHR41523:SF7">
    <property type="entry name" value="HISTIDINE KINASE"/>
    <property type="match status" value="1"/>
</dbReference>
<evidence type="ECO:0000313" key="11">
    <source>
        <dbReference type="Proteomes" id="UP000697995"/>
    </source>
</evidence>
<keyword evidence="11" id="KW-1185">Reference proteome</keyword>
<evidence type="ECO:0000256" key="8">
    <source>
        <dbReference type="ARBA" id="ARBA00022840"/>
    </source>
</evidence>
<evidence type="ECO:0000313" key="10">
    <source>
        <dbReference type="EMBL" id="MBK1659990.1"/>
    </source>
</evidence>
<keyword evidence="6" id="KW-0547">Nucleotide-binding</keyword>
<sequence length="253" mass="27838">MAGRPFRGETLNYRKDGTEYLVEWLMTPVLTGAGISRWIAAQRDVTETRRTERQRLRLAAEVNHRVNNTLAAVQSVAAQTARRAETAVEFKAAFQERLRALARVHRLLARHHWAGASLAELAATQVAPHAGGDGSRLLVTGPEVSLRPGAAVALGMALAELAANAAKHGALSVASGHVRLQWHVEPGAPLDRLCLRWTERDGPPVPEMPRRRGFGFRFVEHGLAHELRAETRLAFERAGFQCQILLPLNAVRV</sequence>
<evidence type="ECO:0000256" key="2">
    <source>
        <dbReference type="ARBA" id="ARBA00012438"/>
    </source>
</evidence>
<dbReference type="SMART" id="SM00911">
    <property type="entry name" value="HWE_HK"/>
    <property type="match status" value="1"/>
</dbReference>
<keyword evidence="5" id="KW-0677">Repeat</keyword>
<evidence type="ECO:0000256" key="6">
    <source>
        <dbReference type="ARBA" id="ARBA00022741"/>
    </source>
</evidence>
<evidence type="ECO:0000256" key="1">
    <source>
        <dbReference type="ARBA" id="ARBA00000085"/>
    </source>
</evidence>
<evidence type="ECO:0000256" key="3">
    <source>
        <dbReference type="ARBA" id="ARBA00022553"/>
    </source>
</evidence>
<dbReference type="InterPro" id="IPR035965">
    <property type="entry name" value="PAS-like_dom_sf"/>
</dbReference>
<dbReference type="InterPro" id="IPR011102">
    <property type="entry name" value="Sig_transdc_His_kinase_HWE"/>
</dbReference>
<dbReference type="Pfam" id="PF07536">
    <property type="entry name" value="HWE_HK"/>
    <property type="match status" value="1"/>
</dbReference>
<keyword evidence="4" id="KW-0808">Transferase</keyword>
<feature type="domain" description="PAC" evidence="9">
    <location>
        <begin position="6"/>
        <end position="57"/>
    </location>
</feature>
<dbReference type="SUPFAM" id="SSF55785">
    <property type="entry name" value="PYP-like sensor domain (PAS domain)"/>
    <property type="match status" value="1"/>
</dbReference>
<reference evidence="10 11" key="1">
    <citation type="journal article" date="2020" name="Microorganisms">
        <title>Osmotic Adaptation and Compatible Solute Biosynthesis of Phototrophic Bacteria as Revealed from Genome Analyses.</title>
        <authorList>
            <person name="Imhoff J.F."/>
            <person name="Rahn T."/>
            <person name="Kunzel S."/>
            <person name="Keller A."/>
            <person name="Neulinger S.C."/>
        </authorList>
    </citation>
    <scope>NUCLEOTIDE SEQUENCE [LARGE SCALE GENOMIC DNA]</scope>
    <source>
        <strain evidence="10 11">DSM 15382</strain>
    </source>
</reference>
<organism evidence="10 11">
    <name type="scientific">Paracraurococcus ruber</name>
    <dbReference type="NCBI Taxonomy" id="77675"/>
    <lineage>
        <taxon>Bacteria</taxon>
        <taxon>Pseudomonadati</taxon>
        <taxon>Pseudomonadota</taxon>
        <taxon>Alphaproteobacteria</taxon>
        <taxon>Acetobacterales</taxon>
        <taxon>Roseomonadaceae</taxon>
        <taxon>Paracraurococcus</taxon>
    </lineage>
</organism>
<evidence type="ECO:0000256" key="5">
    <source>
        <dbReference type="ARBA" id="ARBA00022737"/>
    </source>
</evidence>
<dbReference type="Proteomes" id="UP000697995">
    <property type="component" value="Unassembled WGS sequence"/>
</dbReference>
<dbReference type="EMBL" id="NRSG01000138">
    <property type="protein sequence ID" value="MBK1659990.1"/>
    <property type="molecule type" value="Genomic_DNA"/>
</dbReference>
<keyword evidence="8" id="KW-0067">ATP-binding</keyword>
<evidence type="ECO:0000256" key="4">
    <source>
        <dbReference type="ARBA" id="ARBA00022679"/>
    </source>
</evidence>
<protein>
    <recommendedName>
        <fullName evidence="2">histidine kinase</fullName>
        <ecNumber evidence="2">2.7.13.3</ecNumber>
    </recommendedName>
</protein>
<dbReference type="Gene3D" id="3.30.565.10">
    <property type="entry name" value="Histidine kinase-like ATPase, C-terminal domain"/>
    <property type="match status" value="1"/>
</dbReference>
<keyword evidence="3" id="KW-0597">Phosphoprotein</keyword>
<dbReference type="PROSITE" id="PS50113">
    <property type="entry name" value="PAC"/>
    <property type="match status" value="1"/>
</dbReference>
<evidence type="ECO:0000256" key="7">
    <source>
        <dbReference type="ARBA" id="ARBA00022777"/>
    </source>
</evidence>
<evidence type="ECO:0000259" key="9">
    <source>
        <dbReference type="PROSITE" id="PS50113"/>
    </source>
</evidence>
<dbReference type="InterPro" id="IPR036890">
    <property type="entry name" value="HATPase_C_sf"/>
</dbReference>
<dbReference type="EC" id="2.7.13.3" evidence="2"/>
<keyword evidence="7" id="KW-0418">Kinase</keyword>
<accession>A0ABS1D076</accession>
<comment type="catalytic activity">
    <reaction evidence="1">
        <text>ATP + protein L-histidine = ADP + protein N-phospho-L-histidine.</text>
        <dbReference type="EC" id="2.7.13.3"/>
    </reaction>
</comment>
<dbReference type="Gene3D" id="3.30.450.20">
    <property type="entry name" value="PAS domain"/>
    <property type="match status" value="1"/>
</dbReference>
<comment type="caution">
    <text evidence="10">The sequence shown here is derived from an EMBL/GenBank/DDBJ whole genome shotgun (WGS) entry which is preliminary data.</text>
</comment>
<dbReference type="InterPro" id="IPR000700">
    <property type="entry name" value="PAS-assoc_C"/>
</dbReference>
<gene>
    <name evidence="10" type="ORF">CKO45_17310</name>
</gene>
<proteinExistence type="predicted"/>
<dbReference type="PANTHER" id="PTHR41523">
    <property type="entry name" value="TWO-COMPONENT SYSTEM SENSOR PROTEIN"/>
    <property type="match status" value="1"/>
</dbReference>